<organism evidence="3 4">
    <name type="scientific">Armillaria tabescens</name>
    <name type="common">Ringless honey mushroom</name>
    <name type="synonym">Agaricus tabescens</name>
    <dbReference type="NCBI Taxonomy" id="1929756"/>
    <lineage>
        <taxon>Eukaryota</taxon>
        <taxon>Fungi</taxon>
        <taxon>Dikarya</taxon>
        <taxon>Basidiomycota</taxon>
        <taxon>Agaricomycotina</taxon>
        <taxon>Agaricomycetes</taxon>
        <taxon>Agaricomycetidae</taxon>
        <taxon>Agaricales</taxon>
        <taxon>Marasmiineae</taxon>
        <taxon>Physalacriaceae</taxon>
        <taxon>Desarmillaria</taxon>
    </lineage>
</organism>
<dbReference type="Pfam" id="PF08552">
    <property type="entry name" value="Kei1"/>
    <property type="match status" value="1"/>
</dbReference>
<evidence type="ECO:0000256" key="2">
    <source>
        <dbReference type="SAM" id="Phobius"/>
    </source>
</evidence>
<dbReference type="PANTHER" id="PTHR28077">
    <property type="entry name" value="INOSITOL PHOSPHORYLCERAMIDE SYNTHASE REGULATORY SUBUNIT KEI1"/>
    <property type="match status" value="1"/>
</dbReference>
<feature type="compositionally biased region" description="Acidic residues" evidence="1">
    <location>
        <begin position="274"/>
        <end position="287"/>
    </location>
</feature>
<name>A0AA39TQR3_ARMTA</name>
<comment type="caution">
    <text evidence="3">The sequence shown here is derived from an EMBL/GenBank/DDBJ whole genome shotgun (WGS) entry which is preliminary data.</text>
</comment>
<dbReference type="Proteomes" id="UP001175211">
    <property type="component" value="Unassembled WGS sequence"/>
</dbReference>
<keyword evidence="2" id="KW-1133">Transmembrane helix</keyword>
<dbReference type="AlphaFoldDB" id="A0AA39TQR3"/>
<keyword evidence="2" id="KW-0472">Membrane</keyword>
<dbReference type="PANTHER" id="PTHR28077:SF1">
    <property type="entry name" value="INOSITOL PHOSPHORYLCERAMIDE SYNTHASE REGULATORY SUBUNIT KEI1"/>
    <property type="match status" value="1"/>
</dbReference>
<dbReference type="EMBL" id="JAUEPS010000003">
    <property type="protein sequence ID" value="KAK0467217.1"/>
    <property type="molecule type" value="Genomic_DNA"/>
</dbReference>
<feature type="transmembrane region" description="Helical" evidence="2">
    <location>
        <begin position="88"/>
        <end position="114"/>
    </location>
</feature>
<protein>
    <submittedName>
        <fullName evidence="3">Inositolphosphorylceramide synthase subunit Kei1-domain-containing protein</fullName>
    </submittedName>
</protein>
<dbReference type="RefSeq" id="XP_060337809.1">
    <property type="nucleotide sequence ID" value="XM_060468747.1"/>
</dbReference>
<dbReference type="InterPro" id="IPR013862">
    <property type="entry name" value="Kei1"/>
</dbReference>
<dbReference type="GO" id="GO:0070917">
    <property type="term" value="F:inositol phosphoceramide synthase regulator activity"/>
    <property type="evidence" value="ECO:0007669"/>
    <property type="project" value="InterPro"/>
</dbReference>
<evidence type="ECO:0000256" key="1">
    <source>
        <dbReference type="SAM" id="MobiDB-lite"/>
    </source>
</evidence>
<dbReference type="GO" id="GO:0006673">
    <property type="term" value="P:inositol phosphoceramide metabolic process"/>
    <property type="evidence" value="ECO:0007669"/>
    <property type="project" value="InterPro"/>
</dbReference>
<evidence type="ECO:0000313" key="3">
    <source>
        <dbReference type="EMBL" id="KAK0467217.1"/>
    </source>
</evidence>
<feature type="transmembrane region" description="Helical" evidence="2">
    <location>
        <begin position="56"/>
        <end position="76"/>
    </location>
</feature>
<reference evidence="3" key="1">
    <citation type="submission" date="2023-06" db="EMBL/GenBank/DDBJ databases">
        <authorList>
            <consortium name="Lawrence Berkeley National Laboratory"/>
            <person name="Ahrendt S."/>
            <person name="Sahu N."/>
            <person name="Indic B."/>
            <person name="Wong-Bajracharya J."/>
            <person name="Merenyi Z."/>
            <person name="Ke H.-M."/>
            <person name="Monk M."/>
            <person name="Kocsube S."/>
            <person name="Drula E."/>
            <person name="Lipzen A."/>
            <person name="Balint B."/>
            <person name="Henrissat B."/>
            <person name="Andreopoulos B."/>
            <person name="Martin F.M."/>
            <person name="Harder C.B."/>
            <person name="Rigling D."/>
            <person name="Ford K.L."/>
            <person name="Foster G.D."/>
            <person name="Pangilinan J."/>
            <person name="Papanicolaou A."/>
            <person name="Barry K."/>
            <person name="LaButti K."/>
            <person name="Viragh M."/>
            <person name="Koriabine M."/>
            <person name="Yan M."/>
            <person name="Riley R."/>
            <person name="Champramary S."/>
            <person name="Plett K.L."/>
            <person name="Tsai I.J."/>
            <person name="Slot J."/>
            <person name="Sipos G."/>
            <person name="Plett J."/>
            <person name="Nagy L.G."/>
            <person name="Grigoriev I.V."/>
        </authorList>
    </citation>
    <scope>NUCLEOTIDE SEQUENCE</scope>
    <source>
        <strain evidence="3">CCBAS 213</strain>
    </source>
</reference>
<gene>
    <name evidence="3" type="ORF">EV420DRAFT_1326109</name>
</gene>
<keyword evidence="4" id="KW-1185">Reference proteome</keyword>
<sequence length="315" mass="34987">MKLTLRPEWRLWPFSSFLGLLDIKTGVVVALMFVLLNKVAGVYGLIAVVTGAGGSFAQLSLYIYSVVALLAFSWGLNAVKEEDPKHTLYFAHLYFADHVFSTSWTIFFAVTWWFQTPHDGSRQANSPAQTEIINGAIMAGQPLSESERIEAAMKIWNHEKGMAATVIALGWLSKIYFILLVYSYATHLRKGSYRLLSRSRQHAGPTSFSANRAYESLGLGDEEEGEIEDFYRTPARTPNTGNSISSFADFVNAPPSRPRRMPPSSLSRGGVVSGEEDDNILFDDDEMTYTSSSRGHSKLGTDESSSNTDEERTRV</sequence>
<feature type="compositionally biased region" description="Polar residues" evidence="1">
    <location>
        <begin position="236"/>
        <end position="246"/>
    </location>
</feature>
<feature type="transmembrane region" description="Helical" evidence="2">
    <location>
        <begin position="162"/>
        <end position="185"/>
    </location>
</feature>
<proteinExistence type="predicted"/>
<feature type="region of interest" description="Disordered" evidence="1">
    <location>
        <begin position="232"/>
        <end position="315"/>
    </location>
</feature>
<dbReference type="GO" id="GO:0000139">
    <property type="term" value="C:Golgi membrane"/>
    <property type="evidence" value="ECO:0007669"/>
    <property type="project" value="TreeGrafter"/>
</dbReference>
<dbReference type="GO" id="GO:0070916">
    <property type="term" value="C:inositol phosphoceramide synthase complex"/>
    <property type="evidence" value="ECO:0007669"/>
    <property type="project" value="TreeGrafter"/>
</dbReference>
<dbReference type="GeneID" id="85352295"/>
<keyword evidence="2" id="KW-0812">Transmembrane</keyword>
<accession>A0AA39TQR3</accession>
<evidence type="ECO:0000313" key="4">
    <source>
        <dbReference type="Proteomes" id="UP001175211"/>
    </source>
</evidence>